<sequence>MGSEPDISDKSILKPIFKPKLLDQHARLTGNTEPNAKLIKLARSLPLHRYDWWAADAPGYPTWATASTNATKPENLDQIKLSPSAFPPWPTWDVTAPIEHVQIRFGANEVANLKQAAQAAIPHHQRNSPPISRFDALLAHLWILINRARQHQETQEGIYMNITLGLRNRIRPPLPDTFTGSPVLVGHISHRGLDTCSAEDLGTIALSIRNMVSQFTPEAVTAYLHDAAHEVSPQRLWQSFLGHNHVLATSWTRLGVYELDFCGTRPVYVQDSMPRVDGMLQVIDVGEGAKDFDISLSLESEAMRRFLGDELLRIYDR</sequence>
<keyword evidence="1" id="KW-0808">Transferase</keyword>
<dbReference type="Proteomes" id="UP001265746">
    <property type="component" value="Unassembled WGS sequence"/>
</dbReference>
<keyword evidence="3" id="KW-1185">Reference proteome</keyword>
<dbReference type="EMBL" id="JAUJFL010000001">
    <property type="protein sequence ID" value="KAK2616091.1"/>
    <property type="molecule type" value="Genomic_DNA"/>
</dbReference>
<reference evidence="2" key="1">
    <citation type="submission" date="2023-06" db="EMBL/GenBank/DDBJ databases">
        <authorList>
            <person name="Noh H."/>
        </authorList>
    </citation>
    <scope>NUCLEOTIDE SEQUENCE</scope>
    <source>
        <strain evidence="2">DUCC20226</strain>
    </source>
</reference>
<name>A0AAD9STQ4_PHOAM</name>
<protein>
    <submittedName>
        <fullName evidence="2">Uncharacterized protein</fullName>
    </submittedName>
</protein>
<accession>A0AAD9STQ4</accession>
<gene>
    <name evidence="2" type="ORF">N8I77_002800</name>
</gene>
<dbReference type="AlphaFoldDB" id="A0AAD9STQ4"/>
<comment type="caution">
    <text evidence="2">The sequence shown here is derived from an EMBL/GenBank/DDBJ whole genome shotgun (WGS) entry which is preliminary data.</text>
</comment>
<dbReference type="Pfam" id="PF02458">
    <property type="entry name" value="Transferase"/>
    <property type="match status" value="1"/>
</dbReference>
<evidence type="ECO:0000256" key="1">
    <source>
        <dbReference type="ARBA" id="ARBA00022679"/>
    </source>
</evidence>
<dbReference type="Gene3D" id="3.30.559.10">
    <property type="entry name" value="Chloramphenicol acetyltransferase-like domain"/>
    <property type="match status" value="1"/>
</dbReference>
<evidence type="ECO:0000313" key="2">
    <source>
        <dbReference type="EMBL" id="KAK2616091.1"/>
    </source>
</evidence>
<dbReference type="PANTHER" id="PTHR31896:SF64">
    <property type="entry name" value="TRICHOTHECENE 3-O-ACETYLTRANSFERASE"/>
    <property type="match status" value="1"/>
</dbReference>
<dbReference type="InterPro" id="IPR051283">
    <property type="entry name" value="Sec_Metabolite_Acyltrans"/>
</dbReference>
<dbReference type="InterPro" id="IPR023213">
    <property type="entry name" value="CAT-like_dom_sf"/>
</dbReference>
<evidence type="ECO:0000313" key="3">
    <source>
        <dbReference type="Proteomes" id="UP001265746"/>
    </source>
</evidence>
<dbReference type="GO" id="GO:0016740">
    <property type="term" value="F:transferase activity"/>
    <property type="evidence" value="ECO:0007669"/>
    <property type="project" value="UniProtKB-KW"/>
</dbReference>
<proteinExistence type="predicted"/>
<dbReference type="PANTHER" id="PTHR31896">
    <property type="entry name" value="FAMILY REGULATORY PROTEIN, PUTATIVE (AFU_ORTHOLOGUE AFUA_3G14730)-RELATED"/>
    <property type="match status" value="1"/>
</dbReference>
<organism evidence="2 3">
    <name type="scientific">Phomopsis amygdali</name>
    <name type="common">Fusicoccum amygdali</name>
    <dbReference type="NCBI Taxonomy" id="1214568"/>
    <lineage>
        <taxon>Eukaryota</taxon>
        <taxon>Fungi</taxon>
        <taxon>Dikarya</taxon>
        <taxon>Ascomycota</taxon>
        <taxon>Pezizomycotina</taxon>
        <taxon>Sordariomycetes</taxon>
        <taxon>Sordariomycetidae</taxon>
        <taxon>Diaporthales</taxon>
        <taxon>Diaporthaceae</taxon>
        <taxon>Diaporthe</taxon>
    </lineage>
</organism>